<dbReference type="AlphaFoldDB" id="A0A3S0U559"/>
<dbReference type="InterPro" id="IPR050696">
    <property type="entry name" value="FtsA/MreB"/>
</dbReference>
<comment type="subunit">
    <text evidence="5">Self-interacts. Interacts with FtsZ.</text>
</comment>
<comment type="similarity">
    <text evidence="5 6">Belongs to the FtsA/MreB family.</text>
</comment>
<evidence type="ECO:0000256" key="1">
    <source>
        <dbReference type="ARBA" id="ARBA00022475"/>
    </source>
</evidence>
<dbReference type="GO" id="GO:0032153">
    <property type="term" value="C:cell division site"/>
    <property type="evidence" value="ECO:0007669"/>
    <property type="project" value="UniProtKB-UniRule"/>
</dbReference>
<dbReference type="SMART" id="SM00842">
    <property type="entry name" value="FtsA"/>
    <property type="match status" value="1"/>
</dbReference>
<evidence type="ECO:0000313" key="9">
    <source>
        <dbReference type="EMBL" id="RUQ30358.1"/>
    </source>
</evidence>
<name>A0A3S0U559_9BACI</name>
<evidence type="ECO:0000256" key="7">
    <source>
        <dbReference type="SAM" id="MobiDB-lite"/>
    </source>
</evidence>
<organism evidence="9 10">
    <name type="scientific">Peribacillus cavernae</name>
    <dbReference type="NCBI Taxonomy" id="1674310"/>
    <lineage>
        <taxon>Bacteria</taxon>
        <taxon>Bacillati</taxon>
        <taxon>Bacillota</taxon>
        <taxon>Bacilli</taxon>
        <taxon>Bacillales</taxon>
        <taxon>Bacillaceae</taxon>
        <taxon>Peribacillus</taxon>
    </lineage>
</organism>
<evidence type="ECO:0000259" key="8">
    <source>
        <dbReference type="SMART" id="SM00842"/>
    </source>
</evidence>
<accession>A0A3S0U559</accession>
<dbReference type="HAMAP" id="MF_02033">
    <property type="entry name" value="FtsA"/>
    <property type="match status" value="1"/>
</dbReference>
<dbReference type="Proteomes" id="UP000267430">
    <property type="component" value="Unassembled WGS sequence"/>
</dbReference>
<sequence length="431" mass="47278">MNSNEIHVSLDIGTSSVKVIIGEMVNDTLNIIGVGNVKSEGLKKGSIVDIDETVHSIQRAVEQAERMIGMDIKTVVVGISGSHVLLQPCHGVVAVSSENKEITEHDVQRVREAAELITIPSDREIINILPIHYKVDELDEISDPRGMIGVRLEMRGIMVTGLRTLLHNSLRCVERAGLEITDIALQPLAAGSLVLSKDEKELGVVLVDIGGGSTTLAIFEEGHMKYTLVVPIGGDTITKDLSIVLRTTMEDAEKVKIKHGHAFYDDASEDDVFSIPIIGSDQQQPCNQLMISEIVEARMTEIFELIQDDLERLGYQDVPGGFVLTGGVVKMPGVLELAQYVFQNRVRTAEPNYIGVREPQYTTAVGLIKHAFKKGRAQKNTVESPVASAAAYDKNETRSQKSASQSKESKEKKQADKGESKFKKIIGYFFE</sequence>
<gene>
    <name evidence="5 9" type="primary">ftsA</name>
    <name evidence="9" type="ORF">ELQ35_08450</name>
</gene>
<dbReference type="InterPro" id="IPR043129">
    <property type="entry name" value="ATPase_NBD"/>
</dbReference>
<dbReference type="GO" id="GO:0009898">
    <property type="term" value="C:cytoplasmic side of plasma membrane"/>
    <property type="evidence" value="ECO:0007669"/>
    <property type="project" value="UniProtKB-UniRule"/>
</dbReference>
<dbReference type="Gene3D" id="3.30.420.40">
    <property type="match status" value="2"/>
</dbReference>
<dbReference type="RefSeq" id="WP_126864380.1">
    <property type="nucleotide sequence ID" value="NZ_JAUSTX010000001.1"/>
</dbReference>
<feature type="region of interest" description="Disordered" evidence="7">
    <location>
        <begin position="384"/>
        <end position="418"/>
    </location>
</feature>
<comment type="caution">
    <text evidence="9">The sequence shown here is derived from an EMBL/GenBank/DDBJ whole genome shotgun (WGS) entry which is preliminary data.</text>
</comment>
<dbReference type="Pfam" id="PF02491">
    <property type="entry name" value="SHS2_FTSA"/>
    <property type="match status" value="1"/>
</dbReference>
<feature type="compositionally biased region" description="Basic and acidic residues" evidence="7">
    <location>
        <begin position="407"/>
        <end position="418"/>
    </location>
</feature>
<feature type="domain" description="SHS2" evidence="8">
    <location>
        <begin position="7"/>
        <end position="194"/>
    </location>
</feature>
<dbReference type="NCBIfam" id="TIGR01174">
    <property type="entry name" value="ftsA"/>
    <property type="match status" value="1"/>
</dbReference>
<dbReference type="Pfam" id="PF14450">
    <property type="entry name" value="FtsA"/>
    <property type="match status" value="1"/>
</dbReference>
<comment type="subcellular location">
    <subcellularLocation>
        <location evidence="5">Cell membrane</location>
        <topology evidence="5">Peripheral membrane protein</topology>
        <orientation evidence="5">Cytoplasmic side</orientation>
    </subcellularLocation>
    <text evidence="5">Localizes to the Z ring in an FtsZ-dependent manner. Targeted to the membrane through a conserved C-terminal amphipathic helix.</text>
</comment>
<keyword evidence="3 5" id="KW-0472">Membrane</keyword>
<evidence type="ECO:0000256" key="3">
    <source>
        <dbReference type="ARBA" id="ARBA00023136"/>
    </source>
</evidence>
<dbReference type="InterPro" id="IPR020823">
    <property type="entry name" value="Cell_div_FtsA"/>
</dbReference>
<keyword evidence="10" id="KW-1185">Reference proteome</keyword>
<evidence type="ECO:0000256" key="2">
    <source>
        <dbReference type="ARBA" id="ARBA00022618"/>
    </source>
</evidence>
<dbReference type="CDD" id="cd24048">
    <property type="entry name" value="ASKHA_NBD_FtsA"/>
    <property type="match status" value="1"/>
</dbReference>
<reference evidence="9 10" key="1">
    <citation type="submission" date="2018-12" db="EMBL/GenBank/DDBJ databases">
        <title>Bacillus chawlae sp. nov., Bacillus glennii sp. nov., and Bacillus saganii sp. nov. Isolated from the Vehicle Assembly Building at Kennedy Space Center where the Viking Spacecraft were Assembled.</title>
        <authorList>
            <person name="Seuylemezian A."/>
            <person name="Vaishampayan P."/>
        </authorList>
    </citation>
    <scope>NUCLEOTIDE SEQUENCE [LARGE SCALE GENOMIC DNA]</scope>
    <source>
        <strain evidence="9 10">L5</strain>
    </source>
</reference>
<comment type="function">
    <text evidence="5 6">Cell division protein that is involved in the assembly of the Z ring. May serve as a membrane anchor for the Z ring.</text>
</comment>
<dbReference type="SUPFAM" id="SSF53067">
    <property type="entry name" value="Actin-like ATPase domain"/>
    <property type="match status" value="2"/>
</dbReference>
<dbReference type="EMBL" id="RYZZ01000007">
    <property type="protein sequence ID" value="RUQ30358.1"/>
    <property type="molecule type" value="Genomic_DNA"/>
</dbReference>
<evidence type="ECO:0000256" key="6">
    <source>
        <dbReference type="PIRNR" id="PIRNR003101"/>
    </source>
</evidence>
<dbReference type="PANTHER" id="PTHR32432:SF4">
    <property type="entry name" value="CELL DIVISION PROTEIN FTSA"/>
    <property type="match status" value="1"/>
</dbReference>
<keyword evidence="4 5" id="KW-0131">Cell cycle</keyword>
<dbReference type="PANTHER" id="PTHR32432">
    <property type="entry name" value="CELL DIVISION PROTEIN FTSA-RELATED"/>
    <property type="match status" value="1"/>
</dbReference>
<keyword evidence="2 5" id="KW-0132">Cell division</keyword>
<evidence type="ECO:0000313" key="10">
    <source>
        <dbReference type="Proteomes" id="UP000267430"/>
    </source>
</evidence>
<protein>
    <recommendedName>
        <fullName evidence="5 6">Cell division protein FtsA</fullName>
    </recommendedName>
</protein>
<evidence type="ECO:0000256" key="5">
    <source>
        <dbReference type="HAMAP-Rule" id="MF_02033"/>
    </source>
</evidence>
<keyword evidence="1 5" id="KW-1003">Cell membrane</keyword>
<dbReference type="OrthoDB" id="9768127at2"/>
<proteinExistence type="inferred from homology"/>
<evidence type="ECO:0000256" key="4">
    <source>
        <dbReference type="ARBA" id="ARBA00023306"/>
    </source>
</evidence>
<dbReference type="PIRSF" id="PIRSF003101">
    <property type="entry name" value="FtsA"/>
    <property type="match status" value="1"/>
</dbReference>
<dbReference type="InterPro" id="IPR003494">
    <property type="entry name" value="SHS2_FtsA"/>
</dbReference>
<dbReference type="GO" id="GO:0043093">
    <property type="term" value="P:FtsZ-dependent cytokinesis"/>
    <property type="evidence" value="ECO:0007669"/>
    <property type="project" value="UniProtKB-UniRule"/>
</dbReference>
<dbReference type="Gene3D" id="3.30.1490.110">
    <property type="match status" value="1"/>
</dbReference>